<dbReference type="GO" id="GO:0007411">
    <property type="term" value="P:axon guidance"/>
    <property type="evidence" value="ECO:0007669"/>
    <property type="project" value="TreeGrafter"/>
</dbReference>
<dbReference type="GO" id="GO:0001755">
    <property type="term" value="P:neural crest cell migration"/>
    <property type="evidence" value="ECO:0007669"/>
    <property type="project" value="TreeGrafter"/>
</dbReference>
<dbReference type="AlphaFoldDB" id="A0AA88LXV3"/>
<feature type="chain" id="PRO_5041705861" description="Sema domain-containing protein" evidence="8">
    <location>
        <begin position="21"/>
        <end position="666"/>
    </location>
</feature>
<keyword evidence="5" id="KW-0325">Glycoprotein</keyword>
<dbReference type="Pfam" id="PF01437">
    <property type="entry name" value="PSI"/>
    <property type="match status" value="1"/>
</dbReference>
<dbReference type="SMART" id="SM00630">
    <property type="entry name" value="Sema"/>
    <property type="match status" value="1"/>
</dbReference>
<dbReference type="GO" id="GO:0071526">
    <property type="term" value="P:semaphorin-plexin signaling pathway"/>
    <property type="evidence" value="ECO:0007669"/>
    <property type="project" value="TreeGrafter"/>
</dbReference>
<evidence type="ECO:0000256" key="2">
    <source>
        <dbReference type="ARBA" id="ARBA00009492"/>
    </source>
</evidence>
<dbReference type="EMBL" id="JAUPFM010000016">
    <property type="protein sequence ID" value="KAK2826333.1"/>
    <property type="molecule type" value="Genomic_DNA"/>
</dbReference>
<gene>
    <name evidence="10" type="ORF">Q5P01_020547</name>
</gene>
<dbReference type="Gene3D" id="2.130.10.10">
    <property type="entry name" value="YVTN repeat-like/Quinoprotein amine dehydrogenase"/>
    <property type="match status" value="1"/>
</dbReference>
<dbReference type="InterPro" id="IPR016201">
    <property type="entry name" value="PSI"/>
</dbReference>
<evidence type="ECO:0000256" key="8">
    <source>
        <dbReference type="SAM" id="SignalP"/>
    </source>
</evidence>
<feature type="signal peptide" evidence="8">
    <location>
        <begin position="1"/>
        <end position="20"/>
    </location>
</feature>
<dbReference type="InterPro" id="IPR036352">
    <property type="entry name" value="Semap_dom_sf"/>
</dbReference>
<dbReference type="GO" id="GO:0043931">
    <property type="term" value="P:ossification involved in bone maturation"/>
    <property type="evidence" value="ECO:0007669"/>
    <property type="project" value="TreeGrafter"/>
</dbReference>
<evidence type="ECO:0000256" key="3">
    <source>
        <dbReference type="ARBA" id="ARBA00023136"/>
    </source>
</evidence>
<dbReference type="Proteomes" id="UP001187415">
    <property type="component" value="Unassembled WGS sequence"/>
</dbReference>
<dbReference type="InterPro" id="IPR015943">
    <property type="entry name" value="WD40/YVTN_repeat-like_dom_sf"/>
</dbReference>
<comment type="subcellular location">
    <subcellularLocation>
        <location evidence="1">Membrane</location>
    </subcellularLocation>
</comment>
<keyword evidence="8" id="KW-0732">Signal</keyword>
<sequence length="666" mass="74411">MRPPVVLLYFFLTCETFTTSSEPRRRVFFQFKESVNLSSLLLRDDIGQLVVGAKGKVFTLSLDNIAEKTSEAQWMSSSEDKDTCKFKGRATEECHNFIRVLHTMEDGKILVCGTNAFVPTCDYLSFKYGNLSFQGYKTAGKGKLPYNPYTRFASLVDGNTLYSASTTNFLGTEVLFQRHTAKVVKTGYGPSWLYDPTMISLSLVEVSKSSLDGEDDHVFLFFTEKAVEERRYNIEVSRIARVCKSDLGGGRILVDQWTSFLKARLDCPFGDAGSHTLVQDVFLVHNQSNWKDSIFYATFTSNSKSSGCSKTAVCAYKLSDIRKVFSGEFLTESSNLCWDTSTENQPSPYPGSCINNEMRAQGVKTSLLVPEKTLEFMNKHRLMKSVVTPITGKPLLVQTEKQFSKIVIDQVTSLDGRQHQVMFIGTDSGWLQKAVSFDGEDSRIIEELQLFETPQPVNSLKLSLKTGQLYGCSNKEAFQINVRDCSRYTSCDDCLLARDPYCGWDQIRDQCASVVGTSNGSMIQSLDDGDIRICPTSDMKPAIVHLSLGAAQFLPCSPQTNLPVSWSFSNSIRFPGPQHTVLSQGLIIRPSFSDAGLYTCETRETVKGKVHRKTVIQYAVQIQDNNSTVMNLKVAVITLAACCSLVMFFLCCCCLIRHKKAKRQNN</sequence>
<evidence type="ECO:0000259" key="9">
    <source>
        <dbReference type="PROSITE" id="PS51004"/>
    </source>
</evidence>
<dbReference type="SUPFAM" id="SSF101912">
    <property type="entry name" value="Sema domain"/>
    <property type="match status" value="1"/>
</dbReference>
<dbReference type="InterPro" id="IPR002165">
    <property type="entry name" value="Plexin_repeat"/>
</dbReference>
<accession>A0AA88LXV3</accession>
<dbReference type="GO" id="GO:0045499">
    <property type="term" value="F:chemorepellent activity"/>
    <property type="evidence" value="ECO:0007669"/>
    <property type="project" value="TreeGrafter"/>
</dbReference>
<proteinExistence type="inferred from homology"/>
<dbReference type="PROSITE" id="PS51004">
    <property type="entry name" value="SEMA"/>
    <property type="match status" value="1"/>
</dbReference>
<evidence type="ECO:0000256" key="1">
    <source>
        <dbReference type="ARBA" id="ARBA00004370"/>
    </source>
</evidence>
<feature type="domain" description="Sema" evidence="9">
    <location>
        <begin position="15"/>
        <end position="482"/>
    </location>
</feature>
<evidence type="ECO:0000313" key="10">
    <source>
        <dbReference type="EMBL" id="KAK2826333.1"/>
    </source>
</evidence>
<protein>
    <recommendedName>
        <fullName evidence="9">Sema domain-containing protein</fullName>
    </recommendedName>
</protein>
<dbReference type="GO" id="GO:0030335">
    <property type="term" value="P:positive regulation of cell migration"/>
    <property type="evidence" value="ECO:0007669"/>
    <property type="project" value="TreeGrafter"/>
</dbReference>
<comment type="caution">
    <text evidence="6">Lacks conserved residue(s) required for the propagation of feature annotation.</text>
</comment>
<dbReference type="InterPro" id="IPR001627">
    <property type="entry name" value="Semap_dom"/>
</dbReference>
<evidence type="ECO:0000256" key="4">
    <source>
        <dbReference type="ARBA" id="ARBA00023157"/>
    </source>
</evidence>
<keyword evidence="11" id="KW-1185">Reference proteome</keyword>
<dbReference type="InterPro" id="IPR027231">
    <property type="entry name" value="Semaphorin"/>
</dbReference>
<dbReference type="PANTHER" id="PTHR11036:SF135">
    <property type="entry name" value="SEMAPHORIN 4D ISOFORM X1-RELATED"/>
    <property type="match status" value="1"/>
</dbReference>
<dbReference type="SMART" id="SM00423">
    <property type="entry name" value="PSI"/>
    <property type="match status" value="1"/>
</dbReference>
<dbReference type="PANTHER" id="PTHR11036">
    <property type="entry name" value="SEMAPHORIN"/>
    <property type="match status" value="1"/>
</dbReference>
<feature type="transmembrane region" description="Helical" evidence="7">
    <location>
        <begin position="634"/>
        <end position="656"/>
    </location>
</feature>
<dbReference type="GO" id="GO:0005886">
    <property type="term" value="C:plasma membrane"/>
    <property type="evidence" value="ECO:0007669"/>
    <property type="project" value="TreeGrafter"/>
</dbReference>
<dbReference type="SUPFAM" id="SSF48726">
    <property type="entry name" value="Immunoglobulin"/>
    <property type="match status" value="1"/>
</dbReference>
<dbReference type="GO" id="GO:0005615">
    <property type="term" value="C:extracellular space"/>
    <property type="evidence" value="ECO:0007669"/>
    <property type="project" value="TreeGrafter"/>
</dbReference>
<dbReference type="GO" id="GO:0030215">
    <property type="term" value="F:semaphorin receptor binding"/>
    <property type="evidence" value="ECO:0007669"/>
    <property type="project" value="InterPro"/>
</dbReference>
<reference evidence="10" key="1">
    <citation type="submission" date="2023-07" db="EMBL/GenBank/DDBJ databases">
        <title>Chromosome-level Genome Assembly of Striped Snakehead (Channa striata).</title>
        <authorList>
            <person name="Liu H."/>
        </authorList>
    </citation>
    <scope>NUCLEOTIDE SEQUENCE</scope>
    <source>
        <strain evidence="10">Gz</strain>
        <tissue evidence="10">Muscle</tissue>
    </source>
</reference>
<evidence type="ECO:0000256" key="6">
    <source>
        <dbReference type="PROSITE-ProRule" id="PRU00352"/>
    </source>
</evidence>
<comment type="caution">
    <text evidence="10">The sequence shown here is derived from an EMBL/GenBank/DDBJ whole genome shotgun (WGS) entry which is preliminary data.</text>
</comment>
<keyword evidence="7" id="KW-0812">Transmembrane</keyword>
<dbReference type="InterPro" id="IPR036179">
    <property type="entry name" value="Ig-like_dom_sf"/>
</dbReference>
<name>A0AA88LXV3_CHASR</name>
<evidence type="ECO:0000256" key="7">
    <source>
        <dbReference type="SAM" id="Phobius"/>
    </source>
</evidence>
<keyword evidence="3 7" id="KW-0472">Membrane</keyword>
<dbReference type="Gene3D" id="3.30.1680.10">
    <property type="entry name" value="ligand-binding face of the semaphorins, domain 2"/>
    <property type="match status" value="1"/>
</dbReference>
<keyword evidence="4" id="KW-1015">Disulfide bond</keyword>
<dbReference type="Pfam" id="PF01403">
    <property type="entry name" value="Sema"/>
    <property type="match status" value="1"/>
</dbReference>
<comment type="similarity">
    <text evidence="2">Belongs to the semaphorin family.</text>
</comment>
<organism evidence="10 11">
    <name type="scientific">Channa striata</name>
    <name type="common">Snakehead murrel</name>
    <name type="synonym">Ophicephalus striatus</name>
    <dbReference type="NCBI Taxonomy" id="64152"/>
    <lineage>
        <taxon>Eukaryota</taxon>
        <taxon>Metazoa</taxon>
        <taxon>Chordata</taxon>
        <taxon>Craniata</taxon>
        <taxon>Vertebrata</taxon>
        <taxon>Euteleostomi</taxon>
        <taxon>Actinopterygii</taxon>
        <taxon>Neopterygii</taxon>
        <taxon>Teleostei</taxon>
        <taxon>Neoteleostei</taxon>
        <taxon>Acanthomorphata</taxon>
        <taxon>Anabantaria</taxon>
        <taxon>Anabantiformes</taxon>
        <taxon>Channoidei</taxon>
        <taxon>Channidae</taxon>
        <taxon>Channa</taxon>
    </lineage>
</organism>
<evidence type="ECO:0000313" key="11">
    <source>
        <dbReference type="Proteomes" id="UP001187415"/>
    </source>
</evidence>
<dbReference type="SUPFAM" id="SSF103575">
    <property type="entry name" value="Plexin repeat"/>
    <property type="match status" value="1"/>
</dbReference>
<evidence type="ECO:0000256" key="5">
    <source>
        <dbReference type="ARBA" id="ARBA00023180"/>
    </source>
</evidence>
<keyword evidence="7" id="KW-1133">Transmembrane helix</keyword>
<dbReference type="GO" id="GO:0000122">
    <property type="term" value="P:negative regulation of transcription by RNA polymerase II"/>
    <property type="evidence" value="ECO:0007669"/>
    <property type="project" value="TreeGrafter"/>
</dbReference>